<dbReference type="Proteomes" id="UP000492821">
    <property type="component" value="Unassembled WGS sequence"/>
</dbReference>
<dbReference type="Pfam" id="PF00035">
    <property type="entry name" value="dsrm"/>
    <property type="match status" value="1"/>
</dbReference>
<protein>
    <submittedName>
        <fullName evidence="5">DRBM domain-containing protein</fullName>
    </submittedName>
</protein>
<name>A0A7E4V517_PANRE</name>
<accession>A0A7E4V517</accession>
<keyword evidence="4" id="KW-1185">Reference proteome</keyword>
<evidence type="ECO:0000313" key="4">
    <source>
        <dbReference type="Proteomes" id="UP000492821"/>
    </source>
</evidence>
<evidence type="ECO:0000256" key="2">
    <source>
        <dbReference type="SAM" id="MobiDB-lite"/>
    </source>
</evidence>
<feature type="region of interest" description="Disordered" evidence="2">
    <location>
        <begin position="240"/>
        <end position="306"/>
    </location>
</feature>
<dbReference type="GO" id="GO:0003723">
    <property type="term" value="F:RNA binding"/>
    <property type="evidence" value="ECO:0007669"/>
    <property type="project" value="UniProtKB-UniRule"/>
</dbReference>
<dbReference type="InterPro" id="IPR014720">
    <property type="entry name" value="dsRBD_dom"/>
</dbReference>
<feature type="compositionally biased region" description="Basic and acidic residues" evidence="2">
    <location>
        <begin position="240"/>
        <end position="249"/>
    </location>
</feature>
<dbReference type="WBParaSite" id="Pan_g16354.t1">
    <property type="protein sequence ID" value="Pan_g16354.t1"/>
    <property type="gene ID" value="Pan_g16354"/>
</dbReference>
<evidence type="ECO:0000313" key="5">
    <source>
        <dbReference type="WBParaSite" id="Pan_g16354.t1"/>
    </source>
</evidence>
<reference evidence="4" key="1">
    <citation type="journal article" date="2013" name="Genetics">
        <title>The draft genome and transcriptome of Panagrellus redivivus are shaped by the harsh demands of a free-living lifestyle.</title>
        <authorList>
            <person name="Srinivasan J."/>
            <person name="Dillman A.R."/>
            <person name="Macchietto M.G."/>
            <person name="Heikkinen L."/>
            <person name="Lakso M."/>
            <person name="Fracchia K.M."/>
            <person name="Antoshechkin I."/>
            <person name="Mortazavi A."/>
            <person name="Wong G."/>
            <person name="Sternberg P.W."/>
        </authorList>
    </citation>
    <scope>NUCLEOTIDE SEQUENCE [LARGE SCALE GENOMIC DNA]</scope>
    <source>
        <strain evidence="4">MT8872</strain>
    </source>
</reference>
<sequence>MDEEELEWAISVAFERYDHHKYKDVPEIWTDTPNLQPPPKLTDEVYNASVEAHKNDTPYKQVHCGYNRAGYEMPKETYHKEPETDFWICRLYDGGDIHVGVSRDKKIASHIAATHLLDNAIQSGRSEFFFLPRNKEEALHYVASKREALLKMAEESKNPNPYRLINEYAQFNKINIKATETEKGPPFTSTIEFGDETYVGKSATTKKEARKNTSGIIYDKLVESNKYFEYKQEQEVAKAQKKLKTDKYRVAPSTGGSSDKNEASAESHDKKDVPNASNDNKEGAVKTTDLQPSELKEEAAAETATV</sequence>
<dbReference type="SUPFAM" id="SSF54768">
    <property type="entry name" value="dsRNA-binding domain-like"/>
    <property type="match status" value="1"/>
</dbReference>
<feature type="compositionally biased region" description="Basic and acidic residues" evidence="2">
    <location>
        <begin position="259"/>
        <end position="284"/>
    </location>
</feature>
<proteinExistence type="predicted"/>
<evidence type="ECO:0000259" key="3">
    <source>
        <dbReference type="PROSITE" id="PS50137"/>
    </source>
</evidence>
<reference evidence="5" key="2">
    <citation type="submission" date="2020-10" db="UniProtKB">
        <authorList>
            <consortium name="WormBaseParasite"/>
        </authorList>
    </citation>
    <scope>IDENTIFICATION</scope>
</reference>
<organism evidence="4 5">
    <name type="scientific">Panagrellus redivivus</name>
    <name type="common">Microworm</name>
    <dbReference type="NCBI Taxonomy" id="6233"/>
    <lineage>
        <taxon>Eukaryota</taxon>
        <taxon>Metazoa</taxon>
        <taxon>Ecdysozoa</taxon>
        <taxon>Nematoda</taxon>
        <taxon>Chromadorea</taxon>
        <taxon>Rhabditida</taxon>
        <taxon>Tylenchina</taxon>
        <taxon>Panagrolaimomorpha</taxon>
        <taxon>Panagrolaimoidea</taxon>
        <taxon>Panagrolaimidae</taxon>
        <taxon>Panagrellus</taxon>
    </lineage>
</organism>
<feature type="domain" description="DRBM" evidence="3">
    <location>
        <begin position="144"/>
        <end position="223"/>
    </location>
</feature>
<dbReference type="PROSITE" id="PS50137">
    <property type="entry name" value="DS_RBD"/>
    <property type="match status" value="1"/>
</dbReference>
<keyword evidence="1" id="KW-0694">RNA-binding</keyword>
<dbReference type="AlphaFoldDB" id="A0A7E4V517"/>
<evidence type="ECO:0000256" key="1">
    <source>
        <dbReference type="PROSITE-ProRule" id="PRU00266"/>
    </source>
</evidence>
<dbReference type="Gene3D" id="3.30.160.20">
    <property type="match status" value="1"/>
</dbReference>